<organism evidence="2 3">
    <name type="scientific">Penicillium cf. viridicatum</name>
    <dbReference type="NCBI Taxonomy" id="2972119"/>
    <lineage>
        <taxon>Eukaryota</taxon>
        <taxon>Fungi</taxon>
        <taxon>Dikarya</taxon>
        <taxon>Ascomycota</taxon>
        <taxon>Pezizomycotina</taxon>
        <taxon>Eurotiomycetes</taxon>
        <taxon>Eurotiomycetidae</taxon>
        <taxon>Eurotiales</taxon>
        <taxon>Aspergillaceae</taxon>
        <taxon>Penicillium</taxon>
    </lineage>
</organism>
<reference evidence="2" key="2">
    <citation type="journal article" date="2023" name="IMA Fungus">
        <title>Comparative genomic study of the Penicillium genus elucidates a diverse pangenome and 15 lateral gene transfer events.</title>
        <authorList>
            <person name="Petersen C."/>
            <person name="Sorensen T."/>
            <person name="Nielsen M.R."/>
            <person name="Sondergaard T.E."/>
            <person name="Sorensen J.L."/>
            <person name="Fitzpatrick D.A."/>
            <person name="Frisvad J.C."/>
            <person name="Nielsen K.L."/>
        </authorList>
    </citation>
    <scope>NUCLEOTIDE SEQUENCE</scope>
    <source>
        <strain evidence="2">IBT 20477</strain>
    </source>
</reference>
<evidence type="ECO:0000256" key="1">
    <source>
        <dbReference type="SAM" id="MobiDB-lite"/>
    </source>
</evidence>
<comment type="caution">
    <text evidence="2">The sequence shown here is derived from an EMBL/GenBank/DDBJ whole genome shotgun (WGS) entry which is preliminary data.</text>
</comment>
<dbReference type="Proteomes" id="UP001150942">
    <property type="component" value="Unassembled WGS sequence"/>
</dbReference>
<name>A0A9W9MKU2_9EURO</name>
<dbReference type="OrthoDB" id="4288160at2759"/>
<sequence length="161" mass="17588">MSASQNFGNFDPNFDPNIDPNFDPGLNPGLDAGFNAGFNPGPDSSTGANTGTTSTATDSLPEGSHWRQYGDYQPQSFAEPTKFLCNCPNHFVGWWPLEYAELIIAPCAYRCPYCDEFNKVGRERLMASNLRRHITKTHIEGNPARYGTLVVAPGGAKARGQ</sequence>
<gene>
    <name evidence="2" type="ORF">N7449_005206</name>
</gene>
<dbReference type="AlphaFoldDB" id="A0A9W9MKU2"/>
<accession>A0A9W9MKU2</accession>
<protein>
    <submittedName>
        <fullName evidence="2">Uncharacterized protein</fullName>
    </submittedName>
</protein>
<feature type="region of interest" description="Disordered" evidence="1">
    <location>
        <begin position="1"/>
        <end position="68"/>
    </location>
</feature>
<keyword evidence="3" id="KW-1185">Reference proteome</keyword>
<proteinExistence type="predicted"/>
<feature type="compositionally biased region" description="Low complexity" evidence="1">
    <location>
        <begin position="1"/>
        <end position="25"/>
    </location>
</feature>
<evidence type="ECO:0000313" key="3">
    <source>
        <dbReference type="Proteomes" id="UP001150942"/>
    </source>
</evidence>
<reference evidence="2" key="1">
    <citation type="submission" date="2022-11" db="EMBL/GenBank/DDBJ databases">
        <authorList>
            <person name="Petersen C."/>
        </authorList>
    </citation>
    <scope>NUCLEOTIDE SEQUENCE</scope>
    <source>
        <strain evidence="2">IBT 20477</strain>
    </source>
</reference>
<evidence type="ECO:0000313" key="2">
    <source>
        <dbReference type="EMBL" id="KAJ5203127.1"/>
    </source>
</evidence>
<feature type="compositionally biased region" description="Low complexity" evidence="1">
    <location>
        <begin position="43"/>
        <end position="59"/>
    </location>
</feature>
<dbReference type="EMBL" id="JAPQKQ010000003">
    <property type="protein sequence ID" value="KAJ5203127.1"/>
    <property type="molecule type" value="Genomic_DNA"/>
</dbReference>